<dbReference type="STRING" id="1848903.CCAND38_150047"/>
<dbReference type="EMBL" id="CDOL01000226">
    <property type="protein sequence ID" value="CEN53130.1"/>
    <property type="molecule type" value="Genomic_DNA"/>
</dbReference>
<dbReference type="Pfam" id="PF01594">
    <property type="entry name" value="AI-2E_transport"/>
    <property type="match status" value="1"/>
</dbReference>
<keyword evidence="7 8" id="KW-0472">Membrane</keyword>
<dbReference type="InterPro" id="IPR002549">
    <property type="entry name" value="AI-2E-like"/>
</dbReference>
<evidence type="ECO:0000313" key="14">
    <source>
        <dbReference type="Proteomes" id="UP000265497"/>
    </source>
</evidence>
<dbReference type="Proteomes" id="UP000038200">
    <property type="component" value="Unassembled WGS sequence"/>
</dbReference>
<dbReference type="PANTHER" id="PTHR21716">
    <property type="entry name" value="TRANSMEMBRANE PROTEIN"/>
    <property type="match status" value="1"/>
</dbReference>
<feature type="transmembrane region" description="Helical" evidence="8">
    <location>
        <begin position="66"/>
        <end position="90"/>
    </location>
</feature>
<evidence type="ECO:0000256" key="3">
    <source>
        <dbReference type="ARBA" id="ARBA00022448"/>
    </source>
</evidence>
<feature type="transmembrane region" description="Helical" evidence="8">
    <location>
        <begin position="206"/>
        <end position="228"/>
    </location>
</feature>
<feature type="transmembrane region" description="Helical" evidence="8">
    <location>
        <begin position="33"/>
        <end position="54"/>
    </location>
</feature>
<name>A0A0B7HZQ0_9FLAO</name>
<dbReference type="GeneID" id="97264115"/>
<gene>
    <name evidence="9" type="ORF">CCAND38_150047</name>
    <name evidence="10" type="ORF">CCAND93_380015</name>
    <name evidence="11" type="ORF">CKY20_01380</name>
</gene>
<evidence type="ECO:0000313" key="11">
    <source>
        <dbReference type="EMBL" id="RIY38224.1"/>
    </source>
</evidence>
<dbReference type="Proteomes" id="UP000265497">
    <property type="component" value="Unassembled WGS sequence"/>
</dbReference>
<keyword evidence="4" id="KW-1003">Cell membrane</keyword>
<protein>
    <submittedName>
        <fullName evidence="11">AI-2E family transporter</fullName>
    </submittedName>
</protein>
<dbReference type="OrthoDB" id="9793390at2"/>
<sequence length="360" mass="40044">MNSKMIANGILRAVGIMVLVVLSLYALSLLKSILIYIVLALIITLLGKPFVFFFHRRLKIRSKSVCVILTMTIFIILSLGVFSLFIPLLISQGKNLSGLNIDLLRTNLDNLLLHFFKLTGVSKDEEETLLSVSDALNFIDIPNLINSFISFIGSFGAGLFSVLFITFFFMKDNTSLMKSTLSLLPNSQVKRTRTSIVKINSLLSRYFAGLILQLTILFVIYTIVLLIFGVQNPFIIAFLCALLNLIPYIGPIIAFVLMALLTMSSNIDNDFMSVTLPTTIYVLIGFLIGQFIDNVFSQPLIFSNSVKSSPLEIFLIILICGTLFGVIGMVIAIPAYTVLKVILKEFLPNNKIVKILTKNF</sequence>
<evidence type="ECO:0000256" key="7">
    <source>
        <dbReference type="ARBA" id="ARBA00023136"/>
    </source>
</evidence>
<evidence type="ECO:0000256" key="6">
    <source>
        <dbReference type="ARBA" id="ARBA00022989"/>
    </source>
</evidence>
<dbReference type="EMBL" id="CDOI01000057">
    <property type="protein sequence ID" value="CEN44059.1"/>
    <property type="molecule type" value="Genomic_DNA"/>
</dbReference>
<evidence type="ECO:0000313" key="10">
    <source>
        <dbReference type="EMBL" id="CEN53130.1"/>
    </source>
</evidence>
<evidence type="ECO:0000256" key="8">
    <source>
        <dbReference type="SAM" id="Phobius"/>
    </source>
</evidence>
<accession>A0A0B7HZQ0</accession>
<proteinExistence type="inferred from homology"/>
<evidence type="ECO:0000313" key="12">
    <source>
        <dbReference type="Proteomes" id="UP000038200"/>
    </source>
</evidence>
<evidence type="ECO:0000256" key="2">
    <source>
        <dbReference type="ARBA" id="ARBA00009773"/>
    </source>
</evidence>
<reference evidence="12 13" key="1">
    <citation type="submission" date="2015-01" db="EMBL/GenBank/DDBJ databases">
        <authorList>
            <person name="MANFREDI Pablo"/>
        </authorList>
    </citation>
    <scope>NUCLEOTIDE SEQUENCE [LARGE SCALE GENOMIC DNA]</scope>
    <source>
        <strain evidence="9 13">CcD38</strain>
        <strain evidence="10 12">CcD93</strain>
    </source>
</reference>
<evidence type="ECO:0000313" key="13">
    <source>
        <dbReference type="Proteomes" id="UP000045051"/>
    </source>
</evidence>
<evidence type="ECO:0000256" key="5">
    <source>
        <dbReference type="ARBA" id="ARBA00022692"/>
    </source>
</evidence>
<keyword evidence="13" id="KW-1185">Reference proteome</keyword>
<organism evidence="9 13">
    <name type="scientific">Capnocytophaga canis</name>
    <dbReference type="NCBI Taxonomy" id="1848903"/>
    <lineage>
        <taxon>Bacteria</taxon>
        <taxon>Pseudomonadati</taxon>
        <taxon>Bacteroidota</taxon>
        <taxon>Flavobacteriia</taxon>
        <taxon>Flavobacteriales</taxon>
        <taxon>Flavobacteriaceae</taxon>
        <taxon>Capnocytophaga</taxon>
    </lineage>
</organism>
<keyword evidence="5 8" id="KW-0812">Transmembrane</keyword>
<dbReference type="Proteomes" id="UP000045051">
    <property type="component" value="Unassembled WGS sequence"/>
</dbReference>
<feature type="transmembrane region" description="Helical" evidence="8">
    <location>
        <begin position="148"/>
        <end position="170"/>
    </location>
</feature>
<dbReference type="GO" id="GO:0005886">
    <property type="term" value="C:plasma membrane"/>
    <property type="evidence" value="ECO:0007669"/>
    <property type="project" value="UniProtKB-SubCell"/>
</dbReference>
<feature type="transmembrane region" description="Helical" evidence="8">
    <location>
        <begin position="313"/>
        <end position="339"/>
    </location>
</feature>
<dbReference type="RefSeq" id="WP_042007866.1">
    <property type="nucleotide sequence ID" value="NZ_CDOH01000126.1"/>
</dbReference>
<comment type="similarity">
    <text evidence="2">Belongs to the autoinducer-2 exporter (AI-2E) (TC 2.A.86) family.</text>
</comment>
<evidence type="ECO:0000313" key="9">
    <source>
        <dbReference type="EMBL" id="CEN44059.1"/>
    </source>
</evidence>
<evidence type="ECO:0000256" key="4">
    <source>
        <dbReference type="ARBA" id="ARBA00022475"/>
    </source>
</evidence>
<evidence type="ECO:0000256" key="1">
    <source>
        <dbReference type="ARBA" id="ARBA00004651"/>
    </source>
</evidence>
<dbReference type="EMBL" id="NSDI01000001">
    <property type="protein sequence ID" value="RIY38224.1"/>
    <property type="molecule type" value="Genomic_DNA"/>
</dbReference>
<keyword evidence="6 8" id="KW-1133">Transmembrane helix</keyword>
<keyword evidence="3" id="KW-0813">Transport</keyword>
<feature type="transmembrane region" description="Helical" evidence="8">
    <location>
        <begin position="234"/>
        <end position="262"/>
    </location>
</feature>
<feature type="transmembrane region" description="Helical" evidence="8">
    <location>
        <begin position="9"/>
        <end position="27"/>
    </location>
</feature>
<dbReference type="AlphaFoldDB" id="A0A0B7HZQ0"/>
<feature type="transmembrane region" description="Helical" evidence="8">
    <location>
        <begin position="274"/>
        <end position="293"/>
    </location>
</feature>
<comment type="subcellular location">
    <subcellularLocation>
        <location evidence="1">Cell membrane</location>
        <topology evidence="1">Multi-pass membrane protein</topology>
    </subcellularLocation>
</comment>
<reference evidence="11 14" key="2">
    <citation type="submission" date="2017-08" db="EMBL/GenBank/DDBJ databases">
        <title>Capnocytophaga canis 17-158 assembly.</title>
        <authorList>
            <person name="Gulvik C.A."/>
        </authorList>
    </citation>
    <scope>NUCLEOTIDE SEQUENCE [LARGE SCALE GENOMIC DNA]</scope>
    <source>
        <strain evidence="11 14">17-158</strain>
    </source>
</reference>
<dbReference type="PANTHER" id="PTHR21716:SF53">
    <property type="entry name" value="PERMEASE PERM-RELATED"/>
    <property type="match status" value="1"/>
</dbReference>